<sequence length="147" mass="16539">MRKQKPGHRPVRSDVCTSKLTFSQRVKDDDWLQEAAIRALDERDDIHTSILAYAEVLVLFYDRETAEYEIDAPRAITNLLELVPIVPKEHEDAVLAAAAFLDEYDLTPFDALHAGLVTTGEKCVLSTEQDYDTVGLDRTPLESGFSE</sequence>
<reference evidence="2" key="1">
    <citation type="submission" date="2021-03" db="EMBL/GenBank/DDBJ databases">
        <title>Genomic Encyclopedia of Type Strains, Phase IV (KMG-IV): sequencing the most valuable type-strain genomes for metagenomic binning, comparative biology and taxonomic classification.</title>
        <authorList>
            <person name="Goeker M."/>
        </authorList>
    </citation>
    <scope>NUCLEOTIDE SEQUENCE</scope>
    <source>
        <strain evidence="2">DSM 23564</strain>
    </source>
</reference>
<dbReference type="Proteomes" id="UP000823588">
    <property type="component" value="Unassembled WGS sequence"/>
</dbReference>
<comment type="caution">
    <text evidence="2">The sequence shown here is derived from an EMBL/GenBank/DDBJ whole genome shotgun (WGS) entry which is preliminary data.</text>
</comment>
<evidence type="ECO:0000313" key="3">
    <source>
        <dbReference type="Proteomes" id="UP000823588"/>
    </source>
</evidence>
<accession>A0A8T4GK30</accession>
<dbReference type="InterPro" id="IPR029060">
    <property type="entry name" value="PIN-like_dom_sf"/>
</dbReference>
<dbReference type="InterPro" id="IPR002716">
    <property type="entry name" value="PIN_dom"/>
</dbReference>
<proteinExistence type="predicted"/>
<gene>
    <name evidence="2" type="ORF">J2751_002786</name>
</gene>
<name>A0A8T4GK30_9EURY</name>
<dbReference type="Gene3D" id="3.40.50.1010">
    <property type="entry name" value="5'-nuclease"/>
    <property type="match status" value="1"/>
</dbReference>
<keyword evidence="3" id="KW-1185">Reference proteome</keyword>
<dbReference type="EMBL" id="JAGGKQ010000028">
    <property type="protein sequence ID" value="MBP1923741.1"/>
    <property type="molecule type" value="Genomic_DNA"/>
</dbReference>
<dbReference type="SUPFAM" id="SSF88723">
    <property type="entry name" value="PIN domain-like"/>
    <property type="match status" value="1"/>
</dbReference>
<organism evidence="2 3">
    <name type="scientific">Halorubrum alkaliphilum</name>
    <dbReference type="NCBI Taxonomy" id="261290"/>
    <lineage>
        <taxon>Archaea</taxon>
        <taxon>Methanobacteriati</taxon>
        <taxon>Methanobacteriota</taxon>
        <taxon>Stenosarchaea group</taxon>
        <taxon>Halobacteria</taxon>
        <taxon>Halobacteriales</taxon>
        <taxon>Haloferacaceae</taxon>
        <taxon>Halorubrum</taxon>
    </lineage>
</organism>
<evidence type="ECO:0000313" key="2">
    <source>
        <dbReference type="EMBL" id="MBP1923741.1"/>
    </source>
</evidence>
<dbReference type="Pfam" id="PF01850">
    <property type="entry name" value="PIN"/>
    <property type="match status" value="1"/>
</dbReference>
<dbReference type="AlphaFoldDB" id="A0A8T4GK30"/>
<feature type="domain" description="PIN" evidence="1">
    <location>
        <begin position="32"/>
        <end position="116"/>
    </location>
</feature>
<protein>
    <submittedName>
        <fullName evidence="2">Putative nucleic acid-binding protein</fullName>
    </submittedName>
</protein>
<evidence type="ECO:0000259" key="1">
    <source>
        <dbReference type="Pfam" id="PF01850"/>
    </source>
</evidence>